<reference evidence="3" key="1">
    <citation type="submission" date="2014-11" db="EMBL/GenBank/DDBJ databases">
        <authorList>
            <person name="Otto D Thomas"/>
            <person name="Naeem Raeece"/>
        </authorList>
    </citation>
    <scope>NUCLEOTIDE SEQUENCE</scope>
</reference>
<dbReference type="CDD" id="cd00821">
    <property type="entry name" value="PH"/>
    <property type="match status" value="1"/>
</dbReference>
<feature type="compositionally biased region" description="Polar residues" evidence="1">
    <location>
        <begin position="659"/>
        <end position="672"/>
    </location>
</feature>
<dbReference type="PROSITE" id="PS50003">
    <property type="entry name" value="PH_DOMAIN"/>
    <property type="match status" value="1"/>
</dbReference>
<sequence>MRRQQTRRGGPSMLDQARQWTLGTTAGVMQLVDCTGRRKKNGCCTGRVAATGNTFSDLSFNFSNLFGFEEEEEEQGSYSDPEGMEEDDLDRRQVQSAREQRSADRGRGRGDMREPPASDRPAMRSTQGVIRRRTHFRRINAKKEPESRNNSFLFGPTERPPQPGGSERSSPRLPAQGGSNSSPRLPKGRPPLSPGKVRGHPAAAENDRDRDRDRRRGRELRSPTLSSAEEEEEEEDSSDAPRTHRQFSMISSRTQRSEEPRASRGSFDRRGRGVDRGQRHRDSSSVIDGRESRSMSMEREIRGGRERGGGGRLSMDKDRDRERDRPRTHNPRRASSLLSSGSELIPTRSSERRNVKKAPSRGSKEDSNKKPNTGDTQQAQASGGSRRRASQEEDHRQGRQKKTSSRKRQSADSSEDSLASVSPDEESSASSRDTQRRQPHVSPTETKTKPPTDAPLEEQSVDTLSEKASEPASSGVPPEEEKEERKKEEEREEKKTTLEEEKEKGEPVAKSPDPQPPPEEKPQTPKKPLGGKKKPTAPAEKAEAAPKGRQNARAAESVSRSSESRSLSRSNSVSSSARTNTDTESSSESASASEASVERSRQAAERQGGKKRRTVGKPQKHQHLQPAVEMNSHRSDASPSPGQALVPTPSGVGKRKPRAQQQQDGIEKTSAQMKEERIRALDAKLRGNLLKPRSGFGKPGVNILSASLPWLTRWFEIEVSNAGGFLCYFKSQDDARRGVPPLGKIPIVGVQSVRGTPRNETAFVIRAMDEGEIREYNLRAESSAARDSWIRGISVLAEELRRG</sequence>
<feature type="domain" description="PH" evidence="2">
    <location>
        <begin position="682"/>
        <end position="798"/>
    </location>
</feature>
<name>A0A0G4GAC3_9ALVE</name>
<accession>A0A0G4GAC3</accession>
<dbReference type="InterPro" id="IPR001849">
    <property type="entry name" value="PH_domain"/>
</dbReference>
<feature type="compositionally biased region" description="Basic and acidic residues" evidence="1">
    <location>
        <begin position="205"/>
        <end position="221"/>
    </location>
</feature>
<evidence type="ECO:0000256" key="1">
    <source>
        <dbReference type="SAM" id="MobiDB-lite"/>
    </source>
</evidence>
<feature type="compositionally biased region" description="Basic and acidic residues" evidence="1">
    <location>
        <begin position="255"/>
        <end position="327"/>
    </location>
</feature>
<feature type="compositionally biased region" description="Basic and acidic residues" evidence="1">
    <location>
        <begin position="596"/>
        <end position="608"/>
    </location>
</feature>
<dbReference type="VEuPathDB" id="CryptoDB:Cvel_20981"/>
<feature type="compositionally biased region" description="Low complexity" evidence="1">
    <location>
        <begin position="547"/>
        <end position="595"/>
    </location>
</feature>
<feature type="compositionally biased region" description="Basic residues" evidence="1">
    <location>
        <begin position="398"/>
        <end position="408"/>
    </location>
</feature>
<dbReference type="InterPro" id="IPR011993">
    <property type="entry name" value="PH-like_dom_sf"/>
</dbReference>
<dbReference type="SUPFAM" id="SSF50729">
    <property type="entry name" value="PH domain-like"/>
    <property type="match status" value="1"/>
</dbReference>
<evidence type="ECO:0000313" key="3">
    <source>
        <dbReference type="EMBL" id="CEM25928.1"/>
    </source>
</evidence>
<dbReference type="SMART" id="SM00233">
    <property type="entry name" value="PH"/>
    <property type="match status" value="1"/>
</dbReference>
<dbReference type="Gene3D" id="2.30.29.30">
    <property type="entry name" value="Pleckstrin-homology domain (PH domain)/Phosphotyrosine-binding domain (PTB)"/>
    <property type="match status" value="1"/>
</dbReference>
<gene>
    <name evidence="3" type="ORF">Cvel_20981</name>
</gene>
<feature type="compositionally biased region" description="Acidic residues" evidence="1">
    <location>
        <begin position="228"/>
        <end position="238"/>
    </location>
</feature>
<feature type="region of interest" description="Disordered" evidence="1">
    <location>
        <begin position="69"/>
        <end position="673"/>
    </location>
</feature>
<feature type="compositionally biased region" description="Basic residues" evidence="1">
    <location>
        <begin position="130"/>
        <end position="140"/>
    </location>
</feature>
<feature type="compositionally biased region" description="Polar residues" evidence="1">
    <location>
        <begin position="370"/>
        <end position="383"/>
    </location>
</feature>
<dbReference type="EMBL" id="CDMZ01001027">
    <property type="protein sequence ID" value="CEM25928.1"/>
    <property type="molecule type" value="Genomic_DNA"/>
</dbReference>
<feature type="compositionally biased region" description="Basic residues" evidence="1">
    <location>
        <begin position="609"/>
        <end position="623"/>
    </location>
</feature>
<feature type="compositionally biased region" description="Basic and acidic residues" evidence="1">
    <location>
        <begin position="483"/>
        <end position="507"/>
    </location>
</feature>
<dbReference type="Pfam" id="PF00169">
    <property type="entry name" value="PH"/>
    <property type="match status" value="1"/>
</dbReference>
<dbReference type="AlphaFoldDB" id="A0A0G4GAC3"/>
<organism evidence="3">
    <name type="scientific">Chromera velia CCMP2878</name>
    <dbReference type="NCBI Taxonomy" id="1169474"/>
    <lineage>
        <taxon>Eukaryota</taxon>
        <taxon>Sar</taxon>
        <taxon>Alveolata</taxon>
        <taxon>Colpodellida</taxon>
        <taxon>Chromeraceae</taxon>
        <taxon>Chromera</taxon>
    </lineage>
</organism>
<protein>
    <recommendedName>
        <fullName evidence="2">PH domain-containing protein</fullName>
    </recommendedName>
</protein>
<proteinExistence type="predicted"/>
<feature type="compositionally biased region" description="Basic and acidic residues" evidence="1">
    <location>
        <begin position="89"/>
        <end position="117"/>
    </location>
</feature>
<evidence type="ECO:0000259" key="2">
    <source>
        <dbReference type="PROSITE" id="PS50003"/>
    </source>
</evidence>